<dbReference type="AlphaFoldDB" id="A0A1C3WH61"/>
<dbReference type="InterPro" id="IPR058084">
    <property type="entry name" value="Slr1658-like"/>
</dbReference>
<proteinExistence type="predicted"/>
<keyword evidence="2" id="KW-1185">Reference proteome</keyword>
<name>A0A1C3WH61_9HYPH</name>
<accession>A0A1C3WH61</accession>
<evidence type="ECO:0000313" key="1">
    <source>
        <dbReference type="EMBL" id="SCB39402.1"/>
    </source>
</evidence>
<evidence type="ECO:0008006" key="3">
    <source>
        <dbReference type="Google" id="ProtNLM"/>
    </source>
</evidence>
<dbReference type="Proteomes" id="UP000199435">
    <property type="component" value="Unassembled WGS sequence"/>
</dbReference>
<gene>
    <name evidence="1" type="ORF">GA0061102_103013</name>
</gene>
<evidence type="ECO:0000313" key="2">
    <source>
        <dbReference type="Proteomes" id="UP000199435"/>
    </source>
</evidence>
<sequence>MKTATFGMQHLASFDAANALRICLFDGPLHLAWRHSAMTSDFIAETMALDFRSSERQYKMARHDIGYLTNELIENSIKFRVSGEIVIEALTEAHSFKMRIANLIDHDATARFQQLLLKVTGGDPSDLLIQQIEANVLAGGNASGLGLLTLMSDYQVQLAWRFDEDGLHKRTKLQTYATMAIS</sequence>
<dbReference type="NCBIfam" id="NF047703">
    <property type="entry name" value="slr1658_superfam"/>
    <property type="match status" value="1"/>
</dbReference>
<protein>
    <recommendedName>
        <fullName evidence="3">ATP-binding protein</fullName>
    </recommendedName>
</protein>
<reference evidence="2" key="1">
    <citation type="submission" date="2016-08" db="EMBL/GenBank/DDBJ databases">
        <authorList>
            <person name="Varghese N."/>
            <person name="Submissions Spin"/>
        </authorList>
    </citation>
    <scope>NUCLEOTIDE SEQUENCE [LARGE SCALE GENOMIC DNA]</scope>
    <source>
        <strain evidence="2">HAMBI 2971</strain>
    </source>
</reference>
<dbReference type="EMBL" id="FMAH01000030">
    <property type="protein sequence ID" value="SCB39402.1"/>
    <property type="molecule type" value="Genomic_DNA"/>
</dbReference>
<dbReference type="RefSeq" id="WP_167668037.1">
    <property type="nucleotide sequence ID" value="NZ_FMAH01000030.1"/>
</dbReference>
<dbReference type="STRING" id="411945.GA0061102_103013"/>
<organism evidence="1 2">
    <name type="scientific">Rhizobium miluonense</name>
    <dbReference type="NCBI Taxonomy" id="411945"/>
    <lineage>
        <taxon>Bacteria</taxon>
        <taxon>Pseudomonadati</taxon>
        <taxon>Pseudomonadota</taxon>
        <taxon>Alphaproteobacteria</taxon>
        <taxon>Hyphomicrobiales</taxon>
        <taxon>Rhizobiaceae</taxon>
        <taxon>Rhizobium/Agrobacterium group</taxon>
        <taxon>Rhizobium</taxon>
    </lineage>
</organism>